<evidence type="ECO:0000313" key="1">
    <source>
        <dbReference type="EMBL" id="KZL75805.1"/>
    </source>
</evidence>
<evidence type="ECO:0000313" key="2">
    <source>
        <dbReference type="Proteomes" id="UP000076584"/>
    </source>
</evidence>
<sequence>MNTYLGNAIILPPQMLGEVRNLSELDFWPAVEKPKTQKLRPQLKDHHGYLPGFEPFKANYEGPTMINKQLTKSLNKHTKPIYQEAKLAVDDLLTKSSGTLDA</sequence>
<comment type="caution">
    <text evidence="1">The sequence shown here is derived from an EMBL/GenBank/DDBJ whole genome shotgun (WGS) entry which is preliminary data.</text>
</comment>
<proteinExistence type="predicted"/>
<name>A0A166WMB4_COLIC</name>
<keyword evidence="2" id="KW-1185">Reference proteome</keyword>
<accession>A0A166WMB4</accession>
<reference evidence="1 2" key="1">
    <citation type="submission" date="2015-06" db="EMBL/GenBank/DDBJ databases">
        <title>Survival trade-offs in plant roots during colonization by closely related pathogenic and mutualistic fungi.</title>
        <authorList>
            <person name="Hacquard S."/>
            <person name="Kracher B."/>
            <person name="Hiruma K."/>
            <person name="Weinman A."/>
            <person name="Muench P."/>
            <person name="Garrido Oter R."/>
            <person name="Ver Loren van Themaat E."/>
            <person name="Dallerey J.-F."/>
            <person name="Damm U."/>
            <person name="Henrissat B."/>
            <person name="Lespinet O."/>
            <person name="Thon M."/>
            <person name="Kemen E."/>
            <person name="McHardy A.C."/>
            <person name="Schulze-Lefert P."/>
            <person name="O'Connell R.J."/>
        </authorList>
    </citation>
    <scope>NUCLEOTIDE SEQUENCE [LARGE SCALE GENOMIC DNA]</scope>
    <source>
        <strain evidence="1 2">MAFF 238704</strain>
    </source>
</reference>
<dbReference type="EMBL" id="LFIW01002299">
    <property type="protein sequence ID" value="KZL75805.1"/>
    <property type="molecule type" value="Genomic_DNA"/>
</dbReference>
<organism evidence="1 2">
    <name type="scientific">Colletotrichum incanum</name>
    <name type="common">Soybean anthracnose fungus</name>
    <dbReference type="NCBI Taxonomy" id="1573173"/>
    <lineage>
        <taxon>Eukaryota</taxon>
        <taxon>Fungi</taxon>
        <taxon>Dikarya</taxon>
        <taxon>Ascomycota</taxon>
        <taxon>Pezizomycotina</taxon>
        <taxon>Sordariomycetes</taxon>
        <taxon>Hypocreomycetidae</taxon>
        <taxon>Glomerellales</taxon>
        <taxon>Glomerellaceae</taxon>
        <taxon>Colletotrichum</taxon>
        <taxon>Colletotrichum spaethianum species complex</taxon>
    </lineage>
</organism>
<protein>
    <submittedName>
        <fullName evidence="1">Trichothecene c-8 hydroxylase</fullName>
    </submittedName>
</protein>
<gene>
    <name evidence="1" type="ORF">CI238_09950</name>
</gene>
<dbReference type="AlphaFoldDB" id="A0A166WMB4"/>
<dbReference type="STRING" id="1573173.A0A166WMB4"/>
<dbReference type="Proteomes" id="UP000076584">
    <property type="component" value="Unassembled WGS sequence"/>
</dbReference>